<dbReference type="Pfam" id="PF07949">
    <property type="entry name" value="YbbR"/>
    <property type="match status" value="2"/>
</dbReference>
<gene>
    <name evidence="2" type="ORF">SDC9_67590</name>
</gene>
<dbReference type="Gene3D" id="2.170.120.30">
    <property type="match status" value="2"/>
</dbReference>
<dbReference type="EMBL" id="VSSQ01003531">
    <property type="protein sequence ID" value="MPM21147.1"/>
    <property type="molecule type" value="Genomic_DNA"/>
</dbReference>
<name>A0A644XZ26_9ZZZZ</name>
<evidence type="ECO:0000313" key="2">
    <source>
        <dbReference type="EMBL" id="MPM21147.1"/>
    </source>
</evidence>
<keyword evidence="1" id="KW-1133">Transmembrane helix</keyword>
<organism evidence="2">
    <name type="scientific">bioreactor metagenome</name>
    <dbReference type="NCBI Taxonomy" id="1076179"/>
    <lineage>
        <taxon>unclassified sequences</taxon>
        <taxon>metagenomes</taxon>
        <taxon>ecological metagenomes</taxon>
    </lineage>
</organism>
<evidence type="ECO:0000256" key="1">
    <source>
        <dbReference type="SAM" id="Phobius"/>
    </source>
</evidence>
<protein>
    <recommendedName>
        <fullName evidence="3">CdaA regulatory protein CdaR</fullName>
    </recommendedName>
</protein>
<comment type="caution">
    <text evidence="2">The sequence shown here is derived from an EMBL/GenBank/DDBJ whole genome shotgun (WGS) entry which is preliminary data.</text>
</comment>
<reference evidence="2" key="1">
    <citation type="submission" date="2019-08" db="EMBL/GenBank/DDBJ databases">
        <authorList>
            <person name="Kucharzyk K."/>
            <person name="Murdoch R.W."/>
            <person name="Higgins S."/>
            <person name="Loffler F."/>
        </authorList>
    </citation>
    <scope>NUCLEOTIDE SEQUENCE</scope>
</reference>
<sequence>MGNKLSNSKPFNIIISILLAIALWIYVVSVENLPGSKTIYDIPITVIGADELENRGLVISSMSTDTFDLHISGNRNSIIKVTDENTTVSLDVSGITGEGKWPVKCKVTLPSSITTGSVTTTDKNNYVITVTVSKLLTKTVEVRGEFKGTVPDGYQADSFVISPATITISGQEDHVNQVAYALVTVAQDELTKTFKDEEMGYTLMNAGGEKLTNLNVKCSVDTLSVTLPIVKVAEIPLTVQITDGGGATADDVTYTISPSSIVVSGEPDVLEPLKEITLGVVDLSTVFDSETLTFQIPLTSELTNESGITSATVTIKVNNLSTKVMDATNIEVINIPDGYDVSVITQSLQVWVRGTGEEIANISNYQLRAVADLSDVSMYTGQFKVPVKIYLDDGSGAGVVGSDYSIAISARK</sequence>
<accession>A0A644XZ26</accession>
<keyword evidence="1" id="KW-0472">Membrane</keyword>
<dbReference type="InterPro" id="IPR053154">
    <property type="entry name" value="c-di-AMP_regulator"/>
</dbReference>
<dbReference type="PANTHER" id="PTHR37804">
    <property type="entry name" value="CDAA REGULATORY PROTEIN CDAR"/>
    <property type="match status" value="1"/>
</dbReference>
<dbReference type="PANTHER" id="PTHR37804:SF1">
    <property type="entry name" value="CDAA REGULATORY PROTEIN CDAR"/>
    <property type="match status" value="1"/>
</dbReference>
<feature type="transmembrane region" description="Helical" evidence="1">
    <location>
        <begin position="12"/>
        <end position="29"/>
    </location>
</feature>
<dbReference type="AlphaFoldDB" id="A0A644XZ26"/>
<dbReference type="InterPro" id="IPR012505">
    <property type="entry name" value="YbbR"/>
</dbReference>
<keyword evidence="1" id="KW-0812">Transmembrane</keyword>
<evidence type="ECO:0008006" key="3">
    <source>
        <dbReference type="Google" id="ProtNLM"/>
    </source>
</evidence>
<proteinExistence type="predicted"/>
<dbReference type="Gene3D" id="2.170.120.40">
    <property type="entry name" value="YbbR-like domain"/>
    <property type="match status" value="1"/>
</dbReference>